<proteinExistence type="inferred from homology"/>
<evidence type="ECO:0000256" key="3">
    <source>
        <dbReference type="SAM" id="MobiDB-lite"/>
    </source>
</evidence>
<feature type="domain" description="Bacterial transcriptional activator" evidence="5">
    <location>
        <begin position="105"/>
        <end position="251"/>
    </location>
</feature>
<feature type="domain" description="OmpR/PhoB-type" evidence="4">
    <location>
        <begin position="25"/>
        <end position="98"/>
    </location>
</feature>
<dbReference type="PANTHER" id="PTHR47691">
    <property type="entry name" value="REGULATOR-RELATED"/>
    <property type="match status" value="1"/>
</dbReference>
<dbReference type="PRINTS" id="PR00364">
    <property type="entry name" value="DISEASERSIST"/>
</dbReference>
<comment type="caution">
    <text evidence="6">The sequence shown here is derived from an EMBL/GenBank/DDBJ whole genome shotgun (WGS) entry which is preliminary data.</text>
</comment>
<evidence type="ECO:0000256" key="1">
    <source>
        <dbReference type="ARBA" id="ARBA00005820"/>
    </source>
</evidence>
<dbReference type="Gene3D" id="3.40.50.300">
    <property type="entry name" value="P-loop containing nucleotide triphosphate hydrolases"/>
    <property type="match status" value="1"/>
</dbReference>
<feature type="compositionally biased region" description="Low complexity" evidence="3">
    <location>
        <begin position="259"/>
        <end position="270"/>
    </location>
</feature>
<dbReference type="InterPro" id="IPR005158">
    <property type="entry name" value="BTAD"/>
</dbReference>
<dbReference type="InterPro" id="IPR036388">
    <property type="entry name" value="WH-like_DNA-bd_sf"/>
</dbReference>
<feature type="region of interest" description="Disordered" evidence="3">
    <location>
        <begin position="1108"/>
        <end position="1130"/>
    </location>
</feature>
<evidence type="ECO:0000256" key="2">
    <source>
        <dbReference type="ARBA" id="ARBA00023125"/>
    </source>
</evidence>
<dbReference type="InterPro" id="IPR016032">
    <property type="entry name" value="Sig_transdc_resp-reg_C-effctor"/>
</dbReference>
<accession>A0ABT0XT68</accession>
<dbReference type="SUPFAM" id="SSF46894">
    <property type="entry name" value="C-terminal effector domain of the bipartite response regulators"/>
    <property type="match status" value="1"/>
</dbReference>
<dbReference type="RefSeq" id="WP_251796247.1">
    <property type="nucleotide sequence ID" value="NZ_JAMQOL010000003.1"/>
</dbReference>
<gene>
    <name evidence="6" type="ORF">LXN57_02040</name>
</gene>
<dbReference type="EMBL" id="JAMQOL010000003">
    <property type="protein sequence ID" value="MCM4076339.1"/>
    <property type="molecule type" value="Genomic_DNA"/>
</dbReference>
<evidence type="ECO:0000259" key="5">
    <source>
        <dbReference type="SMART" id="SM01043"/>
    </source>
</evidence>
<dbReference type="SUPFAM" id="SSF48452">
    <property type="entry name" value="TPR-like"/>
    <property type="match status" value="1"/>
</dbReference>
<dbReference type="Proteomes" id="UP001523216">
    <property type="component" value="Unassembled WGS sequence"/>
</dbReference>
<dbReference type="CDD" id="cd15831">
    <property type="entry name" value="BTAD"/>
    <property type="match status" value="1"/>
</dbReference>
<dbReference type="InterPro" id="IPR001867">
    <property type="entry name" value="OmpR/PhoB-type_DNA-bd"/>
</dbReference>
<dbReference type="SMART" id="SM01043">
    <property type="entry name" value="BTAD"/>
    <property type="match status" value="1"/>
</dbReference>
<keyword evidence="2" id="KW-0238">DNA-binding</keyword>
<name>A0ABT0XT68_9ACTN</name>
<protein>
    <submittedName>
        <fullName evidence="6">AfsR/SARP family transcriptional regulator</fullName>
    </submittedName>
</protein>
<organism evidence="6 7">
    <name type="scientific">Paractinoplanes hotanensis</name>
    <dbReference type="NCBI Taxonomy" id="2906497"/>
    <lineage>
        <taxon>Bacteria</taxon>
        <taxon>Bacillati</taxon>
        <taxon>Actinomycetota</taxon>
        <taxon>Actinomycetes</taxon>
        <taxon>Micromonosporales</taxon>
        <taxon>Micromonosporaceae</taxon>
        <taxon>Paractinoplanes</taxon>
    </lineage>
</organism>
<dbReference type="SMART" id="SM00862">
    <property type="entry name" value="Trans_reg_C"/>
    <property type="match status" value="1"/>
</dbReference>
<dbReference type="Pfam" id="PF03704">
    <property type="entry name" value="BTAD"/>
    <property type="match status" value="1"/>
</dbReference>
<keyword evidence="7" id="KW-1185">Reference proteome</keyword>
<dbReference type="InterPro" id="IPR027417">
    <property type="entry name" value="P-loop_NTPase"/>
</dbReference>
<dbReference type="SUPFAM" id="SSF52540">
    <property type="entry name" value="P-loop containing nucleoside triphosphate hydrolases"/>
    <property type="match status" value="1"/>
</dbReference>
<dbReference type="InterPro" id="IPR011990">
    <property type="entry name" value="TPR-like_helical_dom_sf"/>
</dbReference>
<sequence>MGGDGDSATRLRVRLLGAFEVSCGEAVVAVPGARIRGLLVRLALGGGRPVDAGTLVDAVWADGRPAEPGNALQALVSRLRRILGRAGAVVPVEGGYRLDVTGDDVDALRFERLAASGREKLRTGDPRAAAGLLAEAVALWVGPVAAEPGIVGAVAPATATRLRRISVEAVADLAEAELVLGRAVDAAARLTALLAEEPVDERAAALLMDALAAQGRQAEALGVYESMREILADRLGADPGTALRERHLRLLRSPGSATAAPADFAHPADFSTTHPTGLTPASGAAPPSSAEAPGSADRIEALPPSNLPAPLTSFVGRDDDLARIDTLLAGGRLVAIVGPGGAGKTRLSIEAARRRRHEYRDGTWLIDLAAVTEPAKVGAALLTAVGLRGSALFEPSARMQASGAELDVLVEQLSGRESLLVADNCEHLIDAVAHLFAALLPRCPGLKVLATSREPLAVDGEALVPLGPLTLPAPGDSLDDVRRTASVRLFVERASAVRPGFDVDETTGSDIVRVVRGLDGMPLALELAAARLRTLSLAELTDGLSDRFRLLTTGSRAASPRHRTLRAVIAWSWDLLGDHERTVAERIAVLPGGVTAATAAAVCAGTTVSPAGIPELLGALVDRSLLQLAPEPGRYRMLETLREYGMERLADRDELTAVRGLAARHLARLVARLEPELRDHRQLGALRELNAEYDNALAALRHLCDIGDGAGAVALAMDLAWYWQMFGRHTDATFWLTEALEAPAAGHSLRRDCAEAVLLLNRVGARSTMTTEAVERSEAELRALTDRLLAYPALPGLAGALTALSLFFLREDEGSLSVINRLIEGRDVWLAGLAHLFRAQFAENEGDIETMDVHVTAALECFAGVGDRWGQATALPMRALLRQYGADLDGALADLSRARSLAREFGSLSLNDELFIDLRWIDLHMRQGNEQQAVAMLVTLRERALHGAAPEMLVLLNALEAGMWIRLGDLARARELIDLAEAEMAADPLFAGDHGRAIAGTVRASLNVEVGDLAGAQRALTGAYTAAVESRDKPILAFVAVAAAGLAERQGHPGEAARLLGAAARLRGSHDSSDPNIREVTTRTRAALGEQGFTAAYGEGFDLDGRSASAQVDPARLRRGELPPAQARRA</sequence>
<dbReference type="PANTHER" id="PTHR47691:SF3">
    <property type="entry name" value="HTH-TYPE TRANSCRIPTIONAL REGULATOR RV0890C-RELATED"/>
    <property type="match status" value="1"/>
</dbReference>
<evidence type="ECO:0000313" key="6">
    <source>
        <dbReference type="EMBL" id="MCM4076339.1"/>
    </source>
</evidence>
<feature type="region of interest" description="Disordered" evidence="3">
    <location>
        <begin position="259"/>
        <end position="303"/>
    </location>
</feature>
<dbReference type="Gene3D" id="1.10.10.10">
    <property type="entry name" value="Winged helix-like DNA-binding domain superfamily/Winged helix DNA-binding domain"/>
    <property type="match status" value="1"/>
</dbReference>
<dbReference type="Gene3D" id="1.25.40.10">
    <property type="entry name" value="Tetratricopeptide repeat domain"/>
    <property type="match status" value="1"/>
</dbReference>
<comment type="similarity">
    <text evidence="1">Belongs to the AfsR/DnrI/RedD regulatory family.</text>
</comment>
<reference evidence="6 7" key="1">
    <citation type="submission" date="2022-06" db="EMBL/GenBank/DDBJ databases">
        <title>Actinoplanes abujensis sp. nov., isolated from Nigerian arid soil.</title>
        <authorList>
            <person name="Ding P."/>
        </authorList>
    </citation>
    <scope>NUCLEOTIDE SEQUENCE [LARGE SCALE GENOMIC DNA]</scope>
    <source>
        <strain evidence="7">TRM88002</strain>
    </source>
</reference>
<feature type="compositionally biased region" description="Low complexity" evidence="3">
    <location>
        <begin position="280"/>
        <end position="296"/>
    </location>
</feature>
<evidence type="ECO:0000313" key="7">
    <source>
        <dbReference type="Proteomes" id="UP001523216"/>
    </source>
</evidence>
<evidence type="ECO:0000259" key="4">
    <source>
        <dbReference type="SMART" id="SM00862"/>
    </source>
</evidence>